<dbReference type="PROSITE" id="PS51257">
    <property type="entry name" value="PROKAR_LIPOPROTEIN"/>
    <property type="match status" value="1"/>
</dbReference>
<dbReference type="InterPro" id="IPR024520">
    <property type="entry name" value="DUF3558"/>
</dbReference>
<dbReference type="Pfam" id="PF12079">
    <property type="entry name" value="DUF3558"/>
    <property type="match status" value="1"/>
</dbReference>
<name>A0A934U2H1_9NOCA</name>
<keyword evidence="2" id="KW-1185">Reference proteome</keyword>
<gene>
    <name evidence="1" type="ORF">JGU71_07825</name>
</gene>
<protein>
    <submittedName>
        <fullName evidence="1">DUF3558 domain-containing protein</fullName>
    </submittedName>
</protein>
<comment type="caution">
    <text evidence="1">The sequence shown here is derived from an EMBL/GenBank/DDBJ whole genome shotgun (WGS) entry which is preliminary data.</text>
</comment>
<evidence type="ECO:0000313" key="2">
    <source>
        <dbReference type="Proteomes" id="UP000655868"/>
    </source>
</evidence>
<accession>A0A934U2H1</accession>
<dbReference type="EMBL" id="JAEMNV010000002">
    <property type="protein sequence ID" value="MBJ8338792.1"/>
    <property type="molecule type" value="Genomic_DNA"/>
</dbReference>
<organism evidence="1 2">
    <name type="scientific">Antrihabitans stalagmiti</name>
    <dbReference type="NCBI Taxonomy" id="2799499"/>
    <lineage>
        <taxon>Bacteria</taxon>
        <taxon>Bacillati</taxon>
        <taxon>Actinomycetota</taxon>
        <taxon>Actinomycetes</taxon>
        <taxon>Mycobacteriales</taxon>
        <taxon>Nocardiaceae</taxon>
        <taxon>Antrihabitans</taxon>
    </lineage>
</organism>
<dbReference type="Proteomes" id="UP000655868">
    <property type="component" value="Unassembled WGS sequence"/>
</dbReference>
<dbReference type="AlphaFoldDB" id="A0A934U2H1"/>
<evidence type="ECO:0000313" key="1">
    <source>
        <dbReference type="EMBL" id="MBJ8338792.1"/>
    </source>
</evidence>
<proteinExistence type="predicted"/>
<sequence length="182" mass="19593">MKSMGTARVVRVVGALAVAAGLLTGCSQTIDGTPRGERQADVGEDGDFRNLLEECQNVTDQQIAETVGGNSIDQAFYGAICRWDVGGPSGPAKVTFNWYETGSLEVERKTLEQLKYVLTEVKVQGRRAIQQQRPNDPDSCGVTAGAPDTGIIGWWVNYQPGNHPDPCTAAIKLAELTLNLSR</sequence>
<reference evidence="1" key="1">
    <citation type="submission" date="2020-12" db="EMBL/GenBank/DDBJ databases">
        <title>Antrihabitans popcorni sp. nov. and Antrihabitans auranticaus sp. nov., isolated from a larva cave.</title>
        <authorList>
            <person name="Lee S.D."/>
            <person name="Kim I.S."/>
        </authorList>
    </citation>
    <scope>NUCLEOTIDE SEQUENCE</scope>
    <source>
        <strain evidence="1">YC3-6</strain>
    </source>
</reference>